<protein>
    <submittedName>
        <fullName evidence="1">Uncharacterized protein</fullName>
    </submittedName>
</protein>
<accession>A0A177AVV4</accession>
<keyword evidence="2" id="KW-1185">Reference proteome</keyword>
<dbReference type="OrthoDB" id="8063408at2759"/>
<sequence length="137" mass="16000">MVTSKELFDIFPRLWSKPLNESDCYFCTVIAMKFNQIKLTCYEYPNFVSSLKPIKFVSKNTYFSQENESIYFAESYATTEAKQIKFNDHELNELVDELGLPKIKSKFLSNTLKKGKLTDENVNSKSHRMRNIKFPTG</sequence>
<proteinExistence type="predicted"/>
<name>A0A177AVV4_9BILA</name>
<dbReference type="Proteomes" id="UP000078046">
    <property type="component" value="Unassembled WGS sequence"/>
</dbReference>
<dbReference type="EMBL" id="LWCA01001201">
    <property type="protein sequence ID" value="OAF65652.1"/>
    <property type="molecule type" value="Genomic_DNA"/>
</dbReference>
<evidence type="ECO:0000313" key="1">
    <source>
        <dbReference type="EMBL" id="OAF65652.1"/>
    </source>
</evidence>
<comment type="caution">
    <text evidence="1">The sequence shown here is derived from an EMBL/GenBank/DDBJ whole genome shotgun (WGS) entry which is preliminary data.</text>
</comment>
<dbReference type="AlphaFoldDB" id="A0A177AVV4"/>
<gene>
    <name evidence="1" type="ORF">A3Q56_06636</name>
</gene>
<evidence type="ECO:0000313" key="2">
    <source>
        <dbReference type="Proteomes" id="UP000078046"/>
    </source>
</evidence>
<organism evidence="1 2">
    <name type="scientific">Intoshia linei</name>
    <dbReference type="NCBI Taxonomy" id="1819745"/>
    <lineage>
        <taxon>Eukaryota</taxon>
        <taxon>Metazoa</taxon>
        <taxon>Spiralia</taxon>
        <taxon>Lophotrochozoa</taxon>
        <taxon>Mesozoa</taxon>
        <taxon>Orthonectida</taxon>
        <taxon>Rhopaluridae</taxon>
        <taxon>Intoshia</taxon>
    </lineage>
</organism>
<reference evidence="1 2" key="1">
    <citation type="submission" date="2016-04" db="EMBL/GenBank/DDBJ databases">
        <title>The genome of Intoshia linei affirms orthonectids as highly simplified spiralians.</title>
        <authorList>
            <person name="Mikhailov K.V."/>
            <person name="Slusarev G.S."/>
            <person name="Nikitin M.A."/>
            <person name="Logacheva M.D."/>
            <person name="Penin A."/>
            <person name="Aleoshin V."/>
            <person name="Panchin Y.V."/>
        </authorList>
    </citation>
    <scope>NUCLEOTIDE SEQUENCE [LARGE SCALE GENOMIC DNA]</scope>
    <source>
        <strain evidence="1">Intl2013</strain>
        <tissue evidence="1">Whole animal</tissue>
    </source>
</reference>